<dbReference type="InterPro" id="IPR001155">
    <property type="entry name" value="OxRdtase_FMN_N"/>
</dbReference>
<dbReference type="InterPro" id="IPR051799">
    <property type="entry name" value="NADH_flavin_oxidoreductase"/>
</dbReference>
<proteinExistence type="predicted"/>
<dbReference type="PANTHER" id="PTHR43656">
    <property type="entry name" value="BINDING OXIDOREDUCTASE, PUTATIVE (AFU_ORTHOLOGUE AFUA_2G08260)-RELATED"/>
    <property type="match status" value="1"/>
</dbReference>
<evidence type="ECO:0000256" key="2">
    <source>
        <dbReference type="ARBA" id="ARBA00023002"/>
    </source>
</evidence>
<evidence type="ECO:0000313" key="4">
    <source>
        <dbReference type="EMBL" id="KHN82373.1"/>
    </source>
</evidence>
<protein>
    <submittedName>
        <fullName evidence="4">NADH oxidase</fullName>
    </submittedName>
</protein>
<dbReference type="AlphaFoldDB" id="A0A0B2VL93"/>
<dbReference type="GO" id="GO:0010181">
    <property type="term" value="F:FMN binding"/>
    <property type="evidence" value="ECO:0007669"/>
    <property type="project" value="InterPro"/>
</dbReference>
<feature type="domain" description="NADH:flavin oxidoreductase/NADH oxidase N-terminal" evidence="3">
    <location>
        <begin position="253"/>
        <end position="575"/>
    </location>
</feature>
<dbReference type="GO" id="GO:0016491">
    <property type="term" value="F:oxidoreductase activity"/>
    <property type="evidence" value="ECO:0007669"/>
    <property type="project" value="UniProtKB-KW"/>
</dbReference>
<comment type="caution">
    <text evidence="4">The sequence shown here is derived from an EMBL/GenBank/DDBJ whole genome shotgun (WGS) entry which is preliminary data.</text>
</comment>
<dbReference type="STRING" id="6265.A0A0B2VL93"/>
<accession>A0A0B2VL93</accession>
<dbReference type="InterPro" id="IPR013785">
    <property type="entry name" value="Aldolase_TIM"/>
</dbReference>
<organism evidence="4 5">
    <name type="scientific">Toxocara canis</name>
    <name type="common">Canine roundworm</name>
    <dbReference type="NCBI Taxonomy" id="6265"/>
    <lineage>
        <taxon>Eukaryota</taxon>
        <taxon>Metazoa</taxon>
        <taxon>Ecdysozoa</taxon>
        <taxon>Nematoda</taxon>
        <taxon>Chromadorea</taxon>
        <taxon>Rhabditida</taxon>
        <taxon>Spirurina</taxon>
        <taxon>Ascaridomorpha</taxon>
        <taxon>Ascaridoidea</taxon>
        <taxon>Toxocaridae</taxon>
        <taxon>Toxocara</taxon>
    </lineage>
</organism>
<evidence type="ECO:0000256" key="1">
    <source>
        <dbReference type="ARBA" id="ARBA00022630"/>
    </source>
</evidence>
<dbReference type="EMBL" id="JPKZ01001379">
    <property type="protein sequence ID" value="KHN82373.1"/>
    <property type="molecule type" value="Genomic_DNA"/>
</dbReference>
<reference evidence="4 5" key="1">
    <citation type="submission" date="2014-11" db="EMBL/GenBank/DDBJ databases">
        <title>Genetic blueprint of the zoonotic pathogen Toxocara canis.</title>
        <authorList>
            <person name="Zhu X.-Q."/>
            <person name="Korhonen P.K."/>
            <person name="Cai H."/>
            <person name="Young N.D."/>
            <person name="Nejsum P."/>
            <person name="von Samson-Himmelstjerna G."/>
            <person name="Boag P.R."/>
            <person name="Tan P."/>
            <person name="Li Q."/>
            <person name="Min J."/>
            <person name="Yang Y."/>
            <person name="Wang X."/>
            <person name="Fang X."/>
            <person name="Hall R.S."/>
            <person name="Hofmann A."/>
            <person name="Sternberg P.W."/>
            <person name="Jex A.R."/>
            <person name="Gasser R.B."/>
        </authorList>
    </citation>
    <scope>NUCLEOTIDE SEQUENCE [LARGE SCALE GENOMIC DNA]</scope>
    <source>
        <strain evidence="4">PN_DK_2014</strain>
    </source>
</reference>
<dbReference type="Pfam" id="PF00724">
    <property type="entry name" value="Oxidored_FMN"/>
    <property type="match status" value="1"/>
</dbReference>
<sequence>MALLGCGELMIGTDGKTASCIDGENDEIDEIMADQGNQGKLHLMMLAGALDHLCPLVLTEHVLAIYGAPLVGFSLIITSADRFVAVMWPFIYRTLDERYAWKVIGGELRQDVMPPLICIIASSDIRKRRAPPFSERPVYSVREWAFNTVPYEESDSGAVIMVKHHSLTEGELETRYAIVTSITMMMVPNILRLCDVIHTDDVPNLLLQLRCVANTVILAIRHPEIRAYESYASKYVPIELLQQPIDFPVATNLRAINKIMKAPMSEMLATFSWSDSLKSGLPNEQLLNLYRNWSDGGSAVIVTGSIAISHKDLEGVGNLIIAKEVESEERKIQFEKLAATSTNGTLIIGQIIHPGRRAVEIFDNYKTPDMNLVSVDYLKDLVQRHVYAAQFLKSCVGFNGVEINVSMDFALGQLVTASGNSREDEYGGSLMNRTEILFEIIKRIRKAINDDKNFIVGMKMMSINYEPEYDEKEFADFCKRLNETKLDYVTLAGGDYNSIKNVEYGERESTRRRQAFFRTFVTAVRTNLKNVRAYICGGLRNAEQMYEAINEGWCDGVAMAKPLAAEPDLPGRILNQEVTAAKTTLIEPFDYGTAKNAAGTQMWQIACNKSILDLTNADQLNAFRVSLKEHEAKTKTRDMPMENFGYPKFEILTI</sequence>
<name>A0A0B2VL93_TOXCA</name>
<dbReference type="Proteomes" id="UP000031036">
    <property type="component" value="Unassembled WGS sequence"/>
</dbReference>
<evidence type="ECO:0000313" key="5">
    <source>
        <dbReference type="Proteomes" id="UP000031036"/>
    </source>
</evidence>
<dbReference type="SUPFAM" id="SSF51395">
    <property type="entry name" value="FMN-linked oxidoreductases"/>
    <property type="match status" value="1"/>
</dbReference>
<keyword evidence="1" id="KW-0285">Flavoprotein</keyword>
<keyword evidence="2" id="KW-0560">Oxidoreductase</keyword>
<gene>
    <name evidence="4" type="ORF">Tcan_17175</name>
</gene>
<dbReference type="Gene3D" id="3.20.20.70">
    <property type="entry name" value="Aldolase class I"/>
    <property type="match status" value="1"/>
</dbReference>
<dbReference type="OrthoDB" id="1663137at2759"/>
<dbReference type="PANTHER" id="PTHR43656:SF5">
    <property type="entry name" value="NADH:FLAVIN OXIDOREDUCTASE_NADH OXIDASE N-TERMINAL DOMAIN-CONTAINING PROTEIN"/>
    <property type="match status" value="1"/>
</dbReference>
<keyword evidence="5" id="KW-1185">Reference proteome</keyword>
<evidence type="ECO:0000259" key="3">
    <source>
        <dbReference type="Pfam" id="PF00724"/>
    </source>
</evidence>